<evidence type="ECO:0000313" key="5">
    <source>
        <dbReference type="Proteomes" id="UP000064137"/>
    </source>
</evidence>
<dbReference type="PANTHER" id="PTHR43333">
    <property type="entry name" value="2-HACID_DH_C DOMAIN-CONTAINING PROTEIN"/>
    <property type="match status" value="1"/>
</dbReference>
<name>A0A0U4W2E6_9PSED</name>
<feature type="domain" description="D-isomer specific 2-hydroxyacid dehydrogenase NAD-binding" evidence="3">
    <location>
        <begin position="103"/>
        <end position="290"/>
    </location>
</feature>
<dbReference type="AlphaFoldDB" id="A0A0U4W2E6"/>
<organism evidence="4 5">
    <name type="scientific">Pseudomonas oryzihabitans</name>
    <dbReference type="NCBI Taxonomy" id="47885"/>
    <lineage>
        <taxon>Bacteria</taxon>
        <taxon>Pseudomonadati</taxon>
        <taxon>Pseudomonadota</taxon>
        <taxon>Gammaproteobacteria</taxon>
        <taxon>Pseudomonadales</taxon>
        <taxon>Pseudomonadaceae</taxon>
        <taxon>Pseudomonas</taxon>
    </lineage>
</organism>
<protein>
    <recommendedName>
        <fullName evidence="3">D-isomer specific 2-hydroxyacid dehydrogenase NAD-binding domain-containing protein</fullName>
    </recommendedName>
</protein>
<dbReference type="Gene3D" id="3.40.50.720">
    <property type="entry name" value="NAD(P)-binding Rossmann-like Domain"/>
    <property type="match status" value="2"/>
</dbReference>
<dbReference type="SUPFAM" id="SSF51735">
    <property type="entry name" value="NAD(P)-binding Rossmann-fold domains"/>
    <property type="match status" value="1"/>
</dbReference>
<dbReference type="CDD" id="cd12165">
    <property type="entry name" value="2-Hacid_dh_6"/>
    <property type="match status" value="1"/>
</dbReference>
<evidence type="ECO:0000313" key="4">
    <source>
        <dbReference type="EMBL" id="ALZ83990.1"/>
    </source>
</evidence>
<sequence>MKIVMIGEAATHQEALARDLAGPATFITLPREAHESAAWDERIEGADVLVAMRLQRSTQAPRVRLLQVPGAGLDGIDFGVLAADCRVCNVFEHEIPMAEYALACLLDHEVRLGEAQAAFASERWTHAYLGRQPRGELQGRTLAILGFGRIGQAVAQRARAFGMRILAITRSARDGRVPAGADTALAPEALNEALGLADYVVLACPLDETTRGCFGAAQFAAMRPEAVLLNLARAAVVEEDALYQALADRRIAKAYLDVWYRYPSGEGDLVAPARHRFEELPNAVCTPHVSGWTHGLFARRYAFIAANIERLRRGETLLNQVRGPR</sequence>
<dbReference type="GO" id="GO:0016491">
    <property type="term" value="F:oxidoreductase activity"/>
    <property type="evidence" value="ECO:0007669"/>
    <property type="project" value="UniProtKB-KW"/>
</dbReference>
<dbReference type="KEGG" id="por:APT59_07100"/>
<dbReference type="InterPro" id="IPR036291">
    <property type="entry name" value="NAD(P)-bd_dom_sf"/>
</dbReference>
<dbReference type="EMBL" id="CP013987">
    <property type="protein sequence ID" value="ALZ83990.1"/>
    <property type="molecule type" value="Genomic_DNA"/>
</dbReference>
<evidence type="ECO:0000256" key="2">
    <source>
        <dbReference type="ARBA" id="ARBA00023027"/>
    </source>
</evidence>
<keyword evidence="1" id="KW-0560">Oxidoreductase</keyword>
<dbReference type="PANTHER" id="PTHR43333:SF1">
    <property type="entry name" value="D-ISOMER SPECIFIC 2-HYDROXYACID DEHYDROGENASE NAD-BINDING DOMAIN-CONTAINING PROTEIN"/>
    <property type="match status" value="1"/>
</dbReference>
<dbReference type="Proteomes" id="UP000064137">
    <property type="component" value="Chromosome"/>
</dbReference>
<dbReference type="SUPFAM" id="SSF52283">
    <property type="entry name" value="Formate/glycerate dehydrogenase catalytic domain-like"/>
    <property type="match status" value="1"/>
</dbReference>
<dbReference type="OrthoDB" id="9787219at2"/>
<keyword evidence="2" id="KW-0520">NAD</keyword>
<proteinExistence type="predicted"/>
<dbReference type="Pfam" id="PF02826">
    <property type="entry name" value="2-Hacid_dh_C"/>
    <property type="match status" value="1"/>
</dbReference>
<dbReference type="InterPro" id="IPR006140">
    <property type="entry name" value="D-isomer_DH_NAD-bd"/>
</dbReference>
<gene>
    <name evidence="4" type="ORF">APT59_07100</name>
</gene>
<dbReference type="GO" id="GO:0051287">
    <property type="term" value="F:NAD binding"/>
    <property type="evidence" value="ECO:0007669"/>
    <property type="project" value="InterPro"/>
</dbReference>
<dbReference type="RefSeq" id="WP_059314214.1">
    <property type="nucleotide sequence ID" value="NZ_CP013987.1"/>
</dbReference>
<evidence type="ECO:0000259" key="3">
    <source>
        <dbReference type="Pfam" id="PF02826"/>
    </source>
</evidence>
<reference evidence="4 5" key="1">
    <citation type="submission" date="2016-01" db="EMBL/GenBank/DDBJ databases">
        <title>Annotation of Pseudomonas oryzihabitans USDA-ARS-USMARC-56511.</title>
        <authorList>
            <person name="Harhay G.P."/>
            <person name="Harhay D.M."/>
            <person name="Smith T.P.L."/>
            <person name="Bono J.L."/>
            <person name="Heaton M.P."/>
            <person name="Clawson M.L."/>
            <person name="Chitko-Mckown C.G."/>
            <person name="Capik S.F."/>
            <person name="DeDonder K.D."/>
            <person name="Apley M.D."/>
            <person name="Lubbers B.V."/>
            <person name="White B.J."/>
            <person name="Larson R.L."/>
        </authorList>
    </citation>
    <scope>NUCLEOTIDE SEQUENCE [LARGE SCALE GENOMIC DNA]</scope>
    <source>
        <strain evidence="4 5">USDA-ARS-USMARC-56511</strain>
    </source>
</reference>
<evidence type="ECO:0000256" key="1">
    <source>
        <dbReference type="ARBA" id="ARBA00023002"/>
    </source>
</evidence>
<accession>A0A0U4W2E6</accession>